<protein>
    <submittedName>
        <fullName evidence="1">Uncharacterized protein</fullName>
    </submittedName>
</protein>
<proteinExistence type="predicted"/>
<keyword evidence="2" id="KW-1185">Reference proteome</keyword>
<name>A0A1A8Y0E5_9RHOO</name>
<dbReference type="Proteomes" id="UP000199600">
    <property type="component" value="Unassembled WGS sequence"/>
</dbReference>
<reference evidence="1 2" key="1">
    <citation type="submission" date="2016-06" db="EMBL/GenBank/DDBJ databases">
        <authorList>
            <person name="Kjaerup R.B."/>
            <person name="Dalgaard T.S."/>
            <person name="Juul-Madsen H.R."/>
        </authorList>
    </citation>
    <scope>NUCLEOTIDE SEQUENCE [LARGE SCALE GENOMIC DNA]</scope>
    <source>
        <strain evidence="1">2</strain>
    </source>
</reference>
<gene>
    <name evidence="1" type="ORF">PROAA_610005</name>
</gene>
<dbReference type="EMBL" id="FLQY01000364">
    <property type="protein sequence ID" value="SBT10645.1"/>
    <property type="molecule type" value="Genomic_DNA"/>
</dbReference>
<organism evidence="1 2">
    <name type="scientific">Candidatus Propionivibrio aalborgensis</name>
    <dbReference type="NCBI Taxonomy" id="1860101"/>
    <lineage>
        <taxon>Bacteria</taxon>
        <taxon>Pseudomonadati</taxon>
        <taxon>Pseudomonadota</taxon>
        <taxon>Betaproteobacteria</taxon>
        <taxon>Rhodocyclales</taxon>
        <taxon>Rhodocyclaceae</taxon>
        <taxon>Propionivibrio</taxon>
    </lineage>
</organism>
<accession>A0A1A8Y0E5</accession>
<dbReference type="AlphaFoldDB" id="A0A1A8Y0E5"/>
<evidence type="ECO:0000313" key="2">
    <source>
        <dbReference type="Proteomes" id="UP000199600"/>
    </source>
</evidence>
<sequence>MKTCASCYWWNNSYVRPRCIDYNKALDMDEHSSPIPLEECIIHQEQEAAMRKNASTAIKSAFGIDKTMLHFSEVKS</sequence>
<dbReference type="RefSeq" id="WP_186412224.1">
    <property type="nucleotide sequence ID" value="NZ_FLQY01000364.1"/>
</dbReference>
<evidence type="ECO:0000313" key="1">
    <source>
        <dbReference type="EMBL" id="SBT10645.1"/>
    </source>
</evidence>